<feature type="signal peptide" evidence="1">
    <location>
        <begin position="1"/>
        <end position="18"/>
    </location>
</feature>
<feature type="chain" id="PRO_5045982538" evidence="1">
    <location>
        <begin position="19"/>
        <end position="259"/>
    </location>
</feature>
<keyword evidence="3" id="KW-1185">Reference proteome</keyword>
<gene>
    <name evidence="2" type="ORF">GCM10023235_31480</name>
</gene>
<protein>
    <submittedName>
        <fullName evidence="2">Lipoprotein</fullName>
    </submittedName>
</protein>
<comment type="caution">
    <text evidence="2">The sequence shown here is derived from an EMBL/GenBank/DDBJ whole genome shotgun (WGS) entry which is preliminary data.</text>
</comment>
<proteinExistence type="predicted"/>
<reference evidence="3" key="1">
    <citation type="journal article" date="2019" name="Int. J. Syst. Evol. Microbiol.">
        <title>The Global Catalogue of Microorganisms (GCM) 10K type strain sequencing project: providing services to taxonomists for standard genome sequencing and annotation.</title>
        <authorList>
            <consortium name="The Broad Institute Genomics Platform"/>
            <consortium name="The Broad Institute Genome Sequencing Center for Infectious Disease"/>
            <person name="Wu L."/>
            <person name="Ma J."/>
        </authorList>
    </citation>
    <scope>NUCLEOTIDE SEQUENCE [LARGE SCALE GENOMIC DNA]</scope>
    <source>
        <strain evidence="3">JCM 13006</strain>
    </source>
</reference>
<sequence length="259" mass="26265">MHAPRLLAATLVCSAALAGLTACGPTDAKKSTDAAAQSAAAAPSKAPALGDLTAAEIIKKGQEASARATSVKLTFDLTSEGLHLTGAVAQDATGNCVGQVTYGDKGSFDLLRTGGKIWLKPDAKFWQVIAPEAAKAGAGKYLAGDANGPRLKDLATFCDLGLESLKKVGKNDDGTDDTAGAVKGAPKQVGSLKAVVVTDAADGEKSEVAFAAEGEPYLLQLSITGKEPSTMTFSDFQQPVTVTAPAAAQVIDAAKYLKG</sequence>
<evidence type="ECO:0000313" key="3">
    <source>
        <dbReference type="Proteomes" id="UP001501752"/>
    </source>
</evidence>
<dbReference type="Proteomes" id="UP001501752">
    <property type="component" value="Unassembled WGS sequence"/>
</dbReference>
<organism evidence="2 3">
    <name type="scientific">Kitasatospora terrestris</name>
    <dbReference type="NCBI Taxonomy" id="258051"/>
    <lineage>
        <taxon>Bacteria</taxon>
        <taxon>Bacillati</taxon>
        <taxon>Actinomycetota</taxon>
        <taxon>Actinomycetes</taxon>
        <taxon>Kitasatosporales</taxon>
        <taxon>Streptomycetaceae</taxon>
        <taxon>Kitasatospora</taxon>
    </lineage>
</organism>
<keyword evidence="2" id="KW-0449">Lipoprotein</keyword>
<dbReference type="EMBL" id="BAABIS010000001">
    <property type="protein sequence ID" value="GAA4852096.1"/>
    <property type="molecule type" value="Genomic_DNA"/>
</dbReference>
<keyword evidence="1" id="KW-0732">Signal</keyword>
<evidence type="ECO:0000256" key="1">
    <source>
        <dbReference type="SAM" id="SignalP"/>
    </source>
</evidence>
<name>A0ABP9DLY4_9ACTN</name>
<accession>A0ABP9DLY4</accession>
<dbReference type="PROSITE" id="PS51257">
    <property type="entry name" value="PROKAR_LIPOPROTEIN"/>
    <property type="match status" value="1"/>
</dbReference>
<dbReference type="RefSeq" id="WP_345697456.1">
    <property type="nucleotide sequence ID" value="NZ_BAABIS010000001.1"/>
</dbReference>
<evidence type="ECO:0000313" key="2">
    <source>
        <dbReference type="EMBL" id="GAA4852096.1"/>
    </source>
</evidence>
<dbReference type="Gene3D" id="2.50.20.20">
    <property type="match status" value="1"/>
</dbReference>